<accession>A0A8T8HXB5</accession>
<dbReference type="Proteomes" id="UP000671828">
    <property type="component" value="Chromosome"/>
</dbReference>
<dbReference type="PRINTS" id="PR00364">
    <property type="entry name" value="DISEASERSIST"/>
</dbReference>
<dbReference type="InterPro" id="IPR027417">
    <property type="entry name" value="P-loop_NTPase"/>
</dbReference>
<dbReference type="PANTHER" id="PTHR47691">
    <property type="entry name" value="REGULATOR-RELATED"/>
    <property type="match status" value="1"/>
</dbReference>
<feature type="region of interest" description="Disordered" evidence="1">
    <location>
        <begin position="584"/>
        <end position="605"/>
    </location>
</feature>
<feature type="transmembrane region" description="Helical" evidence="2">
    <location>
        <begin position="520"/>
        <end position="539"/>
    </location>
</feature>
<feature type="transmembrane region" description="Helical" evidence="2">
    <location>
        <begin position="445"/>
        <end position="462"/>
    </location>
</feature>
<feature type="region of interest" description="Disordered" evidence="1">
    <location>
        <begin position="1"/>
        <end position="27"/>
    </location>
</feature>
<feature type="region of interest" description="Disordered" evidence="1">
    <location>
        <begin position="352"/>
        <end position="413"/>
    </location>
</feature>
<dbReference type="SUPFAM" id="SSF52540">
    <property type="entry name" value="P-loop containing nucleoside triphosphate hydrolases"/>
    <property type="match status" value="1"/>
</dbReference>
<evidence type="ECO:0000313" key="3">
    <source>
        <dbReference type="EMBL" id="QTR03019.1"/>
    </source>
</evidence>
<keyword evidence="2" id="KW-0812">Transmembrane</keyword>
<gene>
    <name evidence="3" type="ORF">J7S33_29205</name>
</gene>
<proteinExistence type="predicted"/>
<name>A0A8T8HXB5_9PSEU</name>
<evidence type="ECO:0000256" key="2">
    <source>
        <dbReference type="SAM" id="Phobius"/>
    </source>
</evidence>
<dbReference type="Gene3D" id="3.40.50.300">
    <property type="entry name" value="P-loop containing nucleotide triphosphate hydrolases"/>
    <property type="match status" value="1"/>
</dbReference>
<dbReference type="PANTHER" id="PTHR47691:SF3">
    <property type="entry name" value="HTH-TYPE TRANSCRIPTIONAL REGULATOR RV0890C-RELATED"/>
    <property type="match status" value="1"/>
</dbReference>
<reference evidence="3" key="1">
    <citation type="submission" date="2021-04" db="EMBL/GenBank/DDBJ databases">
        <title>Saccharothrix algeriensis WGS.</title>
        <authorList>
            <person name="Stuskova K."/>
            <person name="Hakalova E."/>
            <person name="Tebbal A.B."/>
            <person name="Eichmeier A."/>
        </authorList>
    </citation>
    <scope>NUCLEOTIDE SEQUENCE</scope>
    <source>
        <strain evidence="3">NRRL B-24137</strain>
    </source>
</reference>
<evidence type="ECO:0000256" key="1">
    <source>
        <dbReference type="SAM" id="MobiDB-lite"/>
    </source>
</evidence>
<evidence type="ECO:0000313" key="4">
    <source>
        <dbReference type="Proteomes" id="UP000671828"/>
    </source>
</evidence>
<dbReference type="EMBL" id="CP072788">
    <property type="protein sequence ID" value="QTR03019.1"/>
    <property type="molecule type" value="Genomic_DNA"/>
</dbReference>
<feature type="compositionally biased region" description="Low complexity" evidence="1">
    <location>
        <begin position="1"/>
        <end position="10"/>
    </location>
</feature>
<feature type="transmembrane region" description="Helical" evidence="2">
    <location>
        <begin position="422"/>
        <end position="439"/>
    </location>
</feature>
<feature type="transmembrane region" description="Helical" evidence="2">
    <location>
        <begin position="545"/>
        <end position="567"/>
    </location>
</feature>
<keyword evidence="2" id="KW-0472">Membrane</keyword>
<protein>
    <recommendedName>
        <fullName evidence="5">AAA+ ATPase domain-containing protein</fullName>
    </recommendedName>
</protein>
<keyword evidence="2" id="KW-1133">Transmembrane helix</keyword>
<feature type="non-terminal residue" evidence="3">
    <location>
        <position position="1"/>
    </location>
</feature>
<sequence>RRRPGRAAVPGRGGRAPRPRRAAAGPGAALDRFAARDAGARIVVVDGPAGTGKTALALRWASRVGRRFPGGHVAVDLRGVHPAPPLTPHEALGALLLGAGVGEDGVPEDTGARAAALREAVARRPMVVVLDNAHDVRQVRPLLPGPAALTLVTSQSQLRGLVARDGADRLSVGRLSVEEGRELVAAAAGPEPVRADPAAVAELVELCAGLPLALRIAVEKVSRVPGLTLAALVEELRADHTRLDLLETGDDDEASVRTALGRPQRLLRPAEADLLHRLSLAADREFDLATAARLTGGDTAVLRLALGRLVLANVLTQPGPHRYHLDDLHRAVARESAAGALARAIQALPRGRRADQPARLSPAGAAVARGRRDRPPAGRRTGPVAHRAAGGRCGWAGTRRGTPPGDDSGEDSVARRYSYGRTVLVGLLVGGVFGVYQGLMQDSLGSGLVSGAVFGLVMAVVMRRVWGSTALRGLGFRQRRAVSRALRRGEPVEDPRLARPLVDQADAVLATPFPVKAMRVVFALPGLLGLALGVTGFLAEGVAGLGGGVPHVVLSLVLLFAVLPLGLRQRERIRRSRQATLERHRLSEVDSSADRRGATGLDPRG</sequence>
<dbReference type="AlphaFoldDB" id="A0A8T8HXB5"/>
<evidence type="ECO:0008006" key="5">
    <source>
        <dbReference type="Google" id="ProtNLM"/>
    </source>
</evidence>
<organism evidence="3 4">
    <name type="scientific">Saccharothrix algeriensis</name>
    <dbReference type="NCBI Taxonomy" id="173560"/>
    <lineage>
        <taxon>Bacteria</taxon>
        <taxon>Bacillati</taxon>
        <taxon>Actinomycetota</taxon>
        <taxon>Actinomycetes</taxon>
        <taxon>Pseudonocardiales</taxon>
        <taxon>Pseudonocardiaceae</taxon>
        <taxon>Saccharothrix</taxon>
    </lineage>
</organism>